<dbReference type="InterPro" id="IPR015917">
    <property type="entry name" value="Pept_C14A"/>
</dbReference>
<dbReference type="InterPro" id="IPR001309">
    <property type="entry name" value="Pept_C14_p20"/>
</dbReference>
<dbReference type="PROSITE" id="PS50207">
    <property type="entry name" value="CASPASE_P10"/>
    <property type="match status" value="1"/>
</dbReference>
<dbReference type="EMBL" id="JARBDR010000246">
    <property type="protein sequence ID" value="KAJ8316828.1"/>
    <property type="molecule type" value="Genomic_DNA"/>
</dbReference>
<evidence type="ECO:0000313" key="8">
    <source>
        <dbReference type="Proteomes" id="UP001217089"/>
    </source>
</evidence>
<dbReference type="InterPro" id="IPR011600">
    <property type="entry name" value="Pept_C14_caspase"/>
</dbReference>
<keyword evidence="8" id="KW-1185">Reference proteome</keyword>
<evidence type="ECO:0000313" key="7">
    <source>
        <dbReference type="EMBL" id="KAJ8316828.1"/>
    </source>
</evidence>
<dbReference type="InterPro" id="IPR002138">
    <property type="entry name" value="Pept_C14_p10"/>
</dbReference>
<keyword evidence="2" id="KW-0053">Apoptosis</keyword>
<dbReference type="Gene3D" id="3.40.50.1460">
    <property type="match status" value="1"/>
</dbReference>
<feature type="region of interest" description="Disordered" evidence="4">
    <location>
        <begin position="19"/>
        <end position="54"/>
    </location>
</feature>
<proteinExistence type="inferred from homology"/>
<name>A0ABQ9FM92_TEGGR</name>
<dbReference type="PANTHER" id="PTHR48169">
    <property type="entry name" value="DED DOMAIN-CONTAINING PROTEIN"/>
    <property type="match status" value="1"/>
</dbReference>
<dbReference type="PROSITE" id="PS50208">
    <property type="entry name" value="CASPASE_P20"/>
    <property type="match status" value="1"/>
</dbReference>
<comment type="caution">
    <text evidence="7">The sequence shown here is derived from an EMBL/GenBank/DDBJ whole genome shotgun (WGS) entry which is preliminary data.</text>
</comment>
<accession>A0ABQ9FM92</accession>
<comment type="similarity">
    <text evidence="1 3">Belongs to the peptidase C14A family.</text>
</comment>
<dbReference type="PANTHER" id="PTHR48169:SF7">
    <property type="entry name" value="CASPASE 10"/>
    <property type="match status" value="1"/>
</dbReference>
<dbReference type="SMART" id="SM00115">
    <property type="entry name" value="CASc"/>
    <property type="match status" value="1"/>
</dbReference>
<evidence type="ECO:0000259" key="6">
    <source>
        <dbReference type="PROSITE" id="PS50208"/>
    </source>
</evidence>
<dbReference type="InterPro" id="IPR029030">
    <property type="entry name" value="Caspase-like_dom_sf"/>
</dbReference>
<dbReference type="SUPFAM" id="SSF52129">
    <property type="entry name" value="Caspase-like"/>
    <property type="match status" value="1"/>
</dbReference>
<dbReference type="Proteomes" id="UP001217089">
    <property type="component" value="Unassembled WGS sequence"/>
</dbReference>
<organism evidence="7 8">
    <name type="scientific">Tegillarca granosa</name>
    <name type="common">Malaysian cockle</name>
    <name type="synonym">Anadara granosa</name>
    <dbReference type="NCBI Taxonomy" id="220873"/>
    <lineage>
        <taxon>Eukaryota</taxon>
        <taxon>Metazoa</taxon>
        <taxon>Spiralia</taxon>
        <taxon>Lophotrochozoa</taxon>
        <taxon>Mollusca</taxon>
        <taxon>Bivalvia</taxon>
        <taxon>Autobranchia</taxon>
        <taxon>Pteriomorphia</taxon>
        <taxon>Arcoida</taxon>
        <taxon>Arcoidea</taxon>
        <taxon>Arcidae</taxon>
        <taxon>Tegillarca</taxon>
    </lineage>
</organism>
<evidence type="ECO:0000256" key="3">
    <source>
        <dbReference type="RuleBase" id="RU003971"/>
    </source>
</evidence>
<evidence type="ECO:0000256" key="4">
    <source>
        <dbReference type="SAM" id="MobiDB-lite"/>
    </source>
</evidence>
<gene>
    <name evidence="7" type="ORF">KUTeg_004732</name>
</gene>
<evidence type="ECO:0000259" key="5">
    <source>
        <dbReference type="PROSITE" id="PS50207"/>
    </source>
</evidence>
<dbReference type="PRINTS" id="PR00376">
    <property type="entry name" value="IL1BCENZYME"/>
</dbReference>
<feature type="compositionally biased region" description="Basic and acidic residues" evidence="4">
    <location>
        <begin position="35"/>
        <end position="50"/>
    </location>
</feature>
<feature type="domain" description="Caspase family p10" evidence="5">
    <location>
        <begin position="199"/>
        <end position="303"/>
    </location>
</feature>
<reference evidence="7 8" key="1">
    <citation type="submission" date="2022-12" db="EMBL/GenBank/DDBJ databases">
        <title>Chromosome-level genome of Tegillarca granosa.</title>
        <authorList>
            <person name="Kim J."/>
        </authorList>
    </citation>
    <scope>NUCLEOTIDE SEQUENCE [LARGE SCALE GENOMIC DNA]</scope>
    <source>
        <strain evidence="7">Teg-2019</strain>
        <tissue evidence="7">Adductor muscle</tissue>
    </source>
</reference>
<evidence type="ECO:0000256" key="1">
    <source>
        <dbReference type="ARBA" id="ARBA00010134"/>
    </source>
</evidence>
<protein>
    <submittedName>
        <fullName evidence="7">Uncharacterized protein</fullName>
    </submittedName>
</protein>
<dbReference type="Gene3D" id="3.30.70.1470">
    <property type="entry name" value="Caspase-like"/>
    <property type="match status" value="1"/>
</dbReference>
<evidence type="ECO:0000256" key="2">
    <source>
        <dbReference type="ARBA" id="ARBA00022703"/>
    </source>
</evidence>
<sequence>MFVCVFSVRFDFKVDMSLNQSDDRQSQPDASASIDDYHSEPDGKGIRDDSQTGSFDQVKPARMTFKEFEAKEYNMKHKHTAGDDTINKYDDMDCFICVILSYGEPGVVYCPGANNTDRDDLVELKKLMEPLKGNRCRGLLMKPKLFFIQYVHKELSILYVHSVCLFPLSNFIFLSIIRVVLYEYYDEADYGKTETKKEIIKKVPVEADFLIQSCHLDASFGTLGKGQKTSWFIRALCEALQTFCIDEMKNSQEKRSLHFLTVLTRVNRLVARFMHEDCSMTPDKKFQIPLVTSLLTKHMYFYAKNK</sequence>
<dbReference type="Pfam" id="PF00656">
    <property type="entry name" value="Peptidase_C14"/>
    <property type="match status" value="1"/>
</dbReference>
<feature type="domain" description="Caspase family p20" evidence="6">
    <location>
        <begin position="87"/>
        <end position="149"/>
    </location>
</feature>